<comment type="caution">
    <text evidence="5">The sequence shown here is derived from an EMBL/GenBank/DDBJ whole genome shotgun (WGS) entry which is preliminary data.</text>
</comment>
<dbReference type="PANTHER" id="PTHR46865">
    <property type="entry name" value="OXIDOREDUCTASE-RELATED"/>
    <property type="match status" value="1"/>
</dbReference>
<evidence type="ECO:0000256" key="1">
    <source>
        <dbReference type="ARBA" id="ARBA00022630"/>
    </source>
</evidence>
<accession>A0A0N1H2C7</accession>
<keyword evidence="2" id="KW-0274">FAD</keyword>
<dbReference type="Proteomes" id="UP000038010">
    <property type="component" value="Unassembled WGS sequence"/>
</dbReference>
<dbReference type="InterPro" id="IPR002938">
    <property type="entry name" value="FAD-bd"/>
</dbReference>
<protein>
    <recommendedName>
        <fullName evidence="4">FAD-binding domain-containing protein</fullName>
    </recommendedName>
</protein>
<dbReference type="PANTHER" id="PTHR46865:SF7">
    <property type="entry name" value="MONOOXYGENASE, PUTATIVE (AFU_ORTHOLOGUE AFUA_8G07040)-RELATED"/>
    <property type="match status" value="1"/>
</dbReference>
<dbReference type="GeneID" id="28735859"/>
<dbReference type="OrthoDB" id="655030at2759"/>
<dbReference type="VEuPathDB" id="FungiDB:AB675_3888"/>
<dbReference type="EMBL" id="LFJN01000061">
    <property type="protein sequence ID" value="KPI34420.1"/>
    <property type="molecule type" value="Genomic_DNA"/>
</dbReference>
<organism evidence="5 6">
    <name type="scientific">Cyphellophora attinorum</name>
    <dbReference type="NCBI Taxonomy" id="1664694"/>
    <lineage>
        <taxon>Eukaryota</taxon>
        <taxon>Fungi</taxon>
        <taxon>Dikarya</taxon>
        <taxon>Ascomycota</taxon>
        <taxon>Pezizomycotina</taxon>
        <taxon>Eurotiomycetes</taxon>
        <taxon>Chaetothyriomycetidae</taxon>
        <taxon>Chaetothyriales</taxon>
        <taxon>Cyphellophoraceae</taxon>
        <taxon>Cyphellophora</taxon>
    </lineage>
</organism>
<evidence type="ECO:0000313" key="5">
    <source>
        <dbReference type="EMBL" id="KPI34420.1"/>
    </source>
</evidence>
<dbReference type="Gene3D" id="3.50.50.60">
    <property type="entry name" value="FAD/NAD(P)-binding domain"/>
    <property type="match status" value="1"/>
</dbReference>
<dbReference type="AlphaFoldDB" id="A0A0N1H2C7"/>
<keyword evidence="1" id="KW-0285">Flavoprotein</keyword>
<dbReference type="GO" id="GO:0071949">
    <property type="term" value="F:FAD binding"/>
    <property type="evidence" value="ECO:0007669"/>
    <property type="project" value="InterPro"/>
</dbReference>
<sequence length="410" mass="44405">MKVLIVGAGVAGNALAVWLSRLGHYVTVVEHFPTFRTSGLQIDLRGPGIEVLKRMGLESAFRSKMAPEQGIRIVDSKGRVWGSFPVNKSGKGLQSFTTDWEIMRGDLVRLLREACLESVTFKFGVTASAFEESSEGINVKLSDGTSSTYDLVVGADGVHSRVRKLMLAKQDAIEDPLHPIAGGSVVAYFTSPSALQPGEGFNATGYLSTGKRGIMTRRSSPDFIQVYIGGQPDPKVFSGLTRGDTEAEKRAMAEFMHGAGWRTEELIGAMMTSEDFYCERIALVQMKRWSAGRIVLLGDAGYCPSVNTGMGTTCALVGAYILAGELAIVDDCGVDRALQSYEATFRPYMEEVQKGLVDEGGMSLPNGRAGVLGFNVLAGLAALFKINVGKWMMREDIKWKLPKYESLALA</sequence>
<dbReference type="PRINTS" id="PR00420">
    <property type="entry name" value="RNGMNOXGNASE"/>
</dbReference>
<proteinExistence type="predicted"/>
<dbReference type="InterPro" id="IPR036188">
    <property type="entry name" value="FAD/NAD-bd_sf"/>
</dbReference>
<evidence type="ECO:0000259" key="4">
    <source>
        <dbReference type="Pfam" id="PF01494"/>
    </source>
</evidence>
<dbReference type="Pfam" id="PF01494">
    <property type="entry name" value="FAD_binding_3"/>
    <property type="match status" value="1"/>
</dbReference>
<dbReference type="InterPro" id="IPR051704">
    <property type="entry name" value="FAD_aromatic-hydroxylase"/>
</dbReference>
<evidence type="ECO:0000256" key="3">
    <source>
        <dbReference type="ARBA" id="ARBA00023002"/>
    </source>
</evidence>
<evidence type="ECO:0000256" key="2">
    <source>
        <dbReference type="ARBA" id="ARBA00022827"/>
    </source>
</evidence>
<evidence type="ECO:0000313" key="6">
    <source>
        <dbReference type="Proteomes" id="UP000038010"/>
    </source>
</evidence>
<feature type="domain" description="FAD-binding" evidence="4">
    <location>
        <begin position="2"/>
        <end position="352"/>
    </location>
</feature>
<dbReference type="GO" id="GO:0016491">
    <property type="term" value="F:oxidoreductase activity"/>
    <property type="evidence" value="ECO:0007669"/>
    <property type="project" value="UniProtKB-KW"/>
</dbReference>
<dbReference type="RefSeq" id="XP_017994383.1">
    <property type="nucleotide sequence ID" value="XM_018143979.1"/>
</dbReference>
<keyword evidence="3" id="KW-0560">Oxidoreductase</keyword>
<gene>
    <name evidence="5" type="ORF">AB675_3888</name>
</gene>
<keyword evidence="6" id="KW-1185">Reference proteome</keyword>
<reference evidence="5 6" key="1">
    <citation type="submission" date="2015-06" db="EMBL/GenBank/DDBJ databases">
        <title>Draft genome of the ant-associated black yeast Phialophora attae CBS 131958.</title>
        <authorList>
            <person name="Moreno L.F."/>
            <person name="Stielow B.J."/>
            <person name="de Hoog S."/>
            <person name="Vicente V.A."/>
            <person name="Weiss V.A."/>
            <person name="de Vries M."/>
            <person name="Cruz L.M."/>
            <person name="Souza E.M."/>
        </authorList>
    </citation>
    <scope>NUCLEOTIDE SEQUENCE [LARGE SCALE GENOMIC DNA]</scope>
    <source>
        <strain evidence="5 6">CBS 131958</strain>
    </source>
</reference>
<name>A0A0N1H2C7_9EURO</name>
<dbReference type="STRING" id="1664694.A0A0N1H2C7"/>
<dbReference type="SUPFAM" id="SSF51905">
    <property type="entry name" value="FAD/NAD(P)-binding domain"/>
    <property type="match status" value="1"/>
</dbReference>